<evidence type="ECO:0000313" key="2">
    <source>
        <dbReference type="Proteomes" id="UP001237780"/>
    </source>
</evidence>
<reference evidence="1 2" key="1">
    <citation type="submission" date="2023-07" db="EMBL/GenBank/DDBJ databases">
        <title>Comparative genomics of wheat-associated soil bacteria to identify genetic determinants of phenazine resistance.</title>
        <authorList>
            <person name="Mouncey N."/>
        </authorList>
    </citation>
    <scope>NUCLEOTIDE SEQUENCE [LARGE SCALE GENOMIC DNA]</scope>
    <source>
        <strain evidence="1 2">W4I11</strain>
    </source>
</reference>
<organism evidence="1 2">
    <name type="scientific">Phyllobacterium ifriqiyense</name>
    <dbReference type="NCBI Taxonomy" id="314238"/>
    <lineage>
        <taxon>Bacteria</taxon>
        <taxon>Pseudomonadati</taxon>
        <taxon>Pseudomonadota</taxon>
        <taxon>Alphaproteobacteria</taxon>
        <taxon>Hyphomicrobiales</taxon>
        <taxon>Phyllobacteriaceae</taxon>
        <taxon>Phyllobacterium</taxon>
    </lineage>
</organism>
<evidence type="ECO:0000313" key="1">
    <source>
        <dbReference type="EMBL" id="MDQ0996053.1"/>
    </source>
</evidence>
<dbReference type="Proteomes" id="UP001237780">
    <property type="component" value="Unassembled WGS sequence"/>
</dbReference>
<comment type="caution">
    <text evidence="1">The sequence shown here is derived from an EMBL/GenBank/DDBJ whole genome shotgun (WGS) entry which is preliminary data.</text>
</comment>
<keyword evidence="2" id="KW-1185">Reference proteome</keyword>
<dbReference type="RefSeq" id="WP_307278109.1">
    <property type="nucleotide sequence ID" value="NZ_JAUSZT010000002.1"/>
</dbReference>
<proteinExistence type="predicted"/>
<dbReference type="EMBL" id="JAUSZT010000002">
    <property type="protein sequence ID" value="MDQ0996053.1"/>
    <property type="molecule type" value="Genomic_DNA"/>
</dbReference>
<protein>
    <submittedName>
        <fullName evidence="1">Uncharacterized protein</fullName>
    </submittedName>
</protein>
<accession>A0ABU0S8J6</accession>
<sequence>MSIMRPRIDRRHPERFAECQRAVEDEIINIIGDAQEAGWDRDEILSAIVEVADRMGLALGANTLRSVETELGRLRKRKNI</sequence>
<name>A0ABU0S8J6_9HYPH</name>
<gene>
    <name evidence="1" type="ORF">QFZ34_001230</name>
</gene>